<evidence type="ECO:0000313" key="1">
    <source>
        <dbReference type="EMBL" id="DAD75620.1"/>
    </source>
</evidence>
<name>A0A8S5M066_9CAUD</name>
<proteinExistence type="predicted"/>
<accession>A0A8S5M066</accession>
<dbReference type="EMBL" id="BK014786">
    <property type="protein sequence ID" value="DAD75620.1"/>
    <property type="molecule type" value="Genomic_DNA"/>
</dbReference>
<organism evidence="1">
    <name type="scientific">Siphoviridae sp. ctr0N4</name>
    <dbReference type="NCBI Taxonomy" id="2826473"/>
    <lineage>
        <taxon>Viruses</taxon>
        <taxon>Duplodnaviria</taxon>
        <taxon>Heunggongvirae</taxon>
        <taxon>Uroviricota</taxon>
        <taxon>Caudoviricetes</taxon>
    </lineage>
</organism>
<reference evidence="1" key="1">
    <citation type="journal article" date="2021" name="Proc. Natl. Acad. Sci. U.S.A.">
        <title>A Catalog of Tens of Thousands of Viruses from Human Metagenomes Reveals Hidden Associations with Chronic Diseases.</title>
        <authorList>
            <person name="Tisza M.J."/>
            <person name="Buck C.B."/>
        </authorList>
    </citation>
    <scope>NUCLEOTIDE SEQUENCE</scope>
    <source>
        <strain evidence="1">Ctr0N4</strain>
    </source>
</reference>
<sequence length="125" mass="12930">MSIQSNLSGILSRSGEGLHTAFTAKVLASDGTTATVQPLYSPSGAPAVPLEGVPIPRSVRKAETVTEATADGPTHWTKLTPPEAGDIVLCVCTEHVLGDSWRGGSVSRVGDIHHQMGDAVIAAIF</sequence>
<dbReference type="InterPro" id="IPR037026">
    <property type="entry name" value="Vgr_OB-fold_dom_sf"/>
</dbReference>
<protein>
    <submittedName>
        <fullName evidence="1">Uncharacterized protein</fullName>
    </submittedName>
</protein>
<dbReference type="Gene3D" id="2.40.50.230">
    <property type="entry name" value="Gp5 N-terminal domain"/>
    <property type="match status" value="1"/>
</dbReference>